<dbReference type="InterPro" id="IPR029058">
    <property type="entry name" value="AB_hydrolase_fold"/>
</dbReference>
<dbReference type="EMBL" id="CP117812">
    <property type="protein sequence ID" value="WDE98499.1"/>
    <property type="molecule type" value="Genomic_DNA"/>
</dbReference>
<dbReference type="Pfam" id="PF01738">
    <property type="entry name" value="DLH"/>
    <property type="match status" value="1"/>
</dbReference>
<keyword evidence="4" id="KW-1185">Reference proteome</keyword>
<sequence>MKKATKIRIGVYVGLYFLLGLVLFLCQRSFVYYPVKEVTHHYPREILKNEGEQISVLKMNEGQSEAVIYFGGNGESVVYAASDLEQLCVAKSLYLMEYRGYGTSTGSPSQKAIFSDALKLYDSLKVKYDKIHLIGRSLGTGVAIYLASQRDVDKLVLITPYDSIQSLAQKRIPIYPMSLILTEKYPSIDRVGDLKNQTLILLAEDDEIIPMSHSQKLITAFTNTLPQVEMIKNAGHNDLSDRQDYREELKSFLK</sequence>
<gene>
    <name evidence="3" type="ORF">PQO03_11665</name>
</gene>
<proteinExistence type="predicted"/>
<evidence type="ECO:0000313" key="3">
    <source>
        <dbReference type="EMBL" id="WDE98499.1"/>
    </source>
</evidence>
<name>A0ABY7W0J0_9BACT</name>
<accession>A0ABY7W0J0</accession>
<feature type="transmembrane region" description="Helical" evidence="1">
    <location>
        <begin position="7"/>
        <end position="25"/>
    </location>
</feature>
<evidence type="ECO:0000259" key="2">
    <source>
        <dbReference type="Pfam" id="PF01738"/>
    </source>
</evidence>
<dbReference type="PANTHER" id="PTHR12277:SF81">
    <property type="entry name" value="PROTEIN ABHD13"/>
    <property type="match status" value="1"/>
</dbReference>
<keyword evidence="1" id="KW-0472">Membrane</keyword>
<dbReference type="PANTHER" id="PTHR12277">
    <property type="entry name" value="ALPHA/BETA HYDROLASE DOMAIN-CONTAINING PROTEIN"/>
    <property type="match status" value="1"/>
</dbReference>
<dbReference type="GO" id="GO:0016787">
    <property type="term" value="F:hydrolase activity"/>
    <property type="evidence" value="ECO:0007669"/>
    <property type="project" value="UniProtKB-KW"/>
</dbReference>
<protein>
    <submittedName>
        <fullName evidence="3">Alpha/beta hydrolase</fullName>
    </submittedName>
</protein>
<dbReference type="Gene3D" id="3.40.50.1820">
    <property type="entry name" value="alpha/beta hydrolase"/>
    <property type="match status" value="1"/>
</dbReference>
<dbReference type="SUPFAM" id="SSF53474">
    <property type="entry name" value="alpha/beta-Hydrolases"/>
    <property type="match status" value="1"/>
</dbReference>
<organism evidence="3 4">
    <name type="scientific">Lentisphaera profundi</name>
    <dbReference type="NCBI Taxonomy" id="1658616"/>
    <lineage>
        <taxon>Bacteria</taxon>
        <taxon>Pseudomonadati</taxon>
        <taxon>Lentisphaerota</taxon>
        <taxon>Lentisphaeria</taxon>
        <taxon>Lentisphaerales</taxon>
        <taxon>Lentisphaeraceae</taxon>
        <taxon>Lentisphaera</taxon>
    </lineage>
</organism>
<keyword evidence="1" id="KW-0812">Transmembrane</keyword>
<evidence type="ECO:0000256" key="1">
    <source>
        <dbReference type="SAM" id="Phobius"/>
    </source>
</evidence>
<feature type="domain" description="Dienelactone hydrolase" evidence="2">
    <location>
        <begin position="110"/>
        <end position="244"/>
    </location>
</feature>
<evidence type="ECO:0000313" key="4">
    <source>
        <dbReference type="Proteomes" id="UP001214250"/>
    </source>
</evidence>
<reference evidence="3 4" key="1">
    <citation type="submission" date="2023-02" db="EMBL/GenBank/DDBJ databases">
        <title>Genome sequence of Lentisphaera profundi SAORIC-696.</title>
        <authorList>
            <person name="Kim e."/>
            <person name="Cho J.-C."/>
            <person name="Choi A."/>
            <person name="Kang I."/>
        </authorList>
    </citation>
    <scope>NUCLEOTIDE SEQUENCE [LARGE SCALE GENOMIC DNA]</scope>
    <source>
        <strain evidence="3 4">SAORIC-696</strain>
    </source>
</reference>
<keyword evidence="3" id="KW-0378">Hydrolase</keyword>
<keyword evidence="1" id="KW-1133">Transmembrane helix</keyword>
<dbReference type="RefSeq" id="WP_274153370.1">
    <property type="nucleotide sequence ID" value="NZ_CP117812.1"/>
</dbReference>
<dbReference type="Proteomes" id="UP001214250">
    <property type="component" value="Chromosome 2"/>
</dbReference>
<dbReference type="InterPro" id="IPR002925">
    <property type="entry name" value="Dienelactn_hydro"/>
</dbReference>